<accession>A0A6G1GV49</accession>
<reference evidence="2" key="1">
    <citation type="journal article" date="2020" name="Stud. Mycol.">
        <title>101 Dothideomycetes genomes: a test case for predicting lifestyles and emergence of pathogens.</title>
        <authorList>
            <person name="Haridas S."/>
            <person name="Albert R."/>
            <person name="Binder M."/>
            <person name="Bloem J."/>
            <person name="Labutti K."/>
            <person name="Salamov A."/>
            <person name="Andreopoulos B."/>
            <person name="Baker S."/>
            <person name="Barry K."/>
            <person name="Bills G."/>
            <person name="Bluhm B."/>
            <person name="Cannon C."/>
            <person name="Castanera R."/>
            <person name="Culley D."/>
            <person name="Daum C."/>
            <person name="Ezra D."/>
            <person name="Gonzalez J."/>
            <person name="Henrissat B."/>
            <person name="Kuo A."/>
            <person name="Liang C."/>
            <person name="Lipzen A."/>
            <person name="Lutzoni F."/>
            <person name="Magnuson J."/>
            <person name="Mondo S."/>
            <person name="Nolan M."/>
            <person name="Ohm R."/>
            <person name="Pangilinan J."/>
            <person name="Park H.-J."/>
            <person name="Ramirez L."/>
            <person name="Alfaro M."/>
            <person name="Sun H."/>
            <person name="Tritt A."/>
            <person name="Yoshinaga Y."/>
            <person name="Zwiers L.-H."/>
            <person name="Turgeon B."/>
            <person name="Goodwin S."/>
            <person name="Spatafora J."/>
            <person name="Crous P."/>
            <person name="Grigoriev I."/>
        </authorList>
    </citation>
    <scope>NUCLEOTIDE SEQUENCE</scope>
    <source>
        <strain evidence="2">CBS 113979</strain>
    </source>
</reference>
<organism evidence="2 3">
    <name type="scientific">Aulographum hederae CBS 113979</name>
    <dbReference type="NCBI Taxonomy" id="1176131"/>
    <lineage>
        <taxon>Eukaryota</taxon>
        <taxon>Fungi</taxon>
        <taxon>Dikarya</taxon>
        <taxon>Ascomycota</taxon>
        <taxon>Pezizomycotina</taxon>
        <taxon>Dothideomycetes</taxon>
        <taxon>Pleosporomycetidae</taxon>
        <taxon>Aulographales</taxon>
        <taxon>Aulographaceae</taxon>
    </lineage>
</organism>
<feature type="compositionally biased region" description="Polar residues" evidence="1">
    <location>
        <begin position="20"/>
        <end position="34"/>
    </location>
</feature>
<keyword evidence="3" id="KW-1185">Reference proteome</keyword>
<sequence>MNGNASPRLNGLGEAKRGAGSSSKRVSFATTGNDNAAKRSAPEMTGTPPYKRVKQTTDSGTAVTLVSSKQTGASATFSEPSGVGYWIHFSSRSKDVEKTMALQQQDGNGTYTTNPHARCCSLDVDFEDNAGHRCTWENISKLPLDVFPGFGLTRKGVFLLLSALCQIRGSLSPTGKISPEEKYMAFMHMCRHADSVREGAKLWK</sequence>
<evidence type="ECO:0000313" key="3">
    <source>
        <dbReference type="Proteomes" id="UP000800041"/>
    </source>
</evidence>
<gene>
    <name evidence="2" type="ORF">K402DRAFT_141139</name>
</gene>
<dbReference type="Proteomes" id="UP000800041">
    <property type="component" value="Unassembled WGS sequence"/>
</dbReference>
<dbReference type="EMBL" id="ML977167">
    <property type="protein sequence ID" value="KAF1984650.1"/>
    <property type="molecule type" value="Genomic_DNA"/>
</dbReference>
<protein>
    <submittedName>
        <fullName evidence="2">Uncharacterized protein</fullName>
    </submittedName>
</protein>
<feature type="region of interest" description="Disordered" evidence="1">
    <location>
        <begin position="1"/>
        <end position="58"/>
    </location>
</feature>
<dbReference type="AlphaFoldDB" id="A0A6G1GV49"/>
<evidence type="ECO:0000256" key="1">
    <source>
        <dbReference type="SAM" id="MobiDB-lite"/>
    </source>
</evidence>
<proteinExistence type="predicted"/>
<name>A0A6G1GV49_9PEZI</name>
<evidence type="ECO:0000313" key="2">
    <source>
        <dbReference type="EMBL" id="KAF1984650.1"/>
    </source>
</evidence>